<evidence type="ECO:0000259" key="4">
    <source>
        <dbReference type="PROSITE" id="PS50932"/>
    </source>
</evidence>
<dbReference type="OrthoDB" id="9805774at2"/>
<dbReference type="Proteomes" id="UP000449846">
    <property type="component" value="Unassembled WGS sequence"/>
</dbReference>
<feature type="domain" description="HTH lacI-type" evidence="4">
    <location>
        <begin position="3"/>
        <end position="57"/>
    </location>
</feature>
<proteinExistence type="predicted"/>
<dbReference type="GO" id="GO:0000976">
    <property type="term" value="F:transcription cis-regulatory region binding"/>
    <property type="evidence" value="ECO:0007669"/>
    <property type="project" value="TreeGrafter"/>
</dbReference>
<accession>A0A844HT05</accession>
<comment type="caution">
    <text evidence="5">The sequence shown here is derived from an EMBL/GenBank/DDBJ whole genome shotgun (WGS) entry which is preliminary data.</text>
</comment>
<dbReference type="Gene3D" id="1.10.260.40">
    <property type="entry name" value="lambda repressor-like DNA-binding domains"/>
    <property type="match status" value="1"/>
</dbReference>
<dbReference type="SUPFAM" id="SSF53822">
    <property type="entry name" value="Periplasmic binding protein-like I"/>
    <property type="match status" value="1"/>
</dbReference>
<name>A0A844HT05_9RHOB</name>
<dbReference type="PANTHER" id="PTHR30146">
    <property type="entry name" value="LACI-RELATED TRANSCRIPTIONAL REPRESSOR"/>
    <property type="match status" value="1"/>
</dbReference>
<dbReference type="PANTHER" id="PTHR30146:SF152">
    <property type="entry name" value="TRANSCRIPTIONAL REGULATORY PROTEIN"/>
    <property type="match status" value="1"/>
</dbReference>
<protein>
    <submittedName>
        <fullName evidence="5">Substrate-binding domain-containing protein</fullName>
    </submittedName>
</protein>
<gene>
    <name evidence="5" type="ORF">GL300_19205</name>
</gene>
<keyword evidence="1" id="KW-0805">Transcription regulation</keyword>
<dbReference type="InterPro" id="IPR010982">
    <property type="entry name" value="Lambda_DNA-bd_dom_sf"/>
</dbReference>
<dbReference type="GO" id="GO:0003700">
    <property type="term" value="F:DNA-binding transcription factor activity"/>
    <property type="evidence" value="ECO:0007669"/>
    <property type="project" value="TreeGrafter"/>
</dbReference>
<dbReference type="AlphaFoldDB" id="A0A844HT05"/>
<dbReference type="InterPro" id="IPR025997">
    <property type="entry name" value="SBP_2_dom"/>
</dbReference>
<keyword evidence="6" id="KW-1185">Reference proteome</keyword>
<reference evidence="5 6" key="1">
    <citation type="submission" date="2019-11" db="EMBL/GenBank/DDBJ databases">
        <authorList>
            <person name="Dong K."/>
        </authorList>
    </citation>
    <scope>NUCLEOTIDE SEQUENCE [LARGE SCALE GENOMIC DNA]</scope>
    <source>
        <strain evidence="5 6">NBRC 112902</strain>
    </source>
</reference>
<dbReference type="SMART" id="SM00354">
    <property type="entry name" value="HTH_LACI"/>
    <property type="match status" value="1"/>
</dbReference>
<dbReference type="CDD" id="cd06307">
    <property type="entry name" value="PBP1_sugar_binding"/>
    <property type="match status" value="1"/>
</dbReference>
<dbReference type="RefSeq" id="WP_155041309.1">
    <property type="nucleotide sequence ID" value="NZ_JBHGCD010000019.1"/>
</dbReference>
<dbReference type="InterPro" id="IPR028082">
    <property type="entry name" value="Peripla_BP_I"/>
</dbReference>
<sequence>MRPTTKDLARAAGVSLATVDRVLNERAGVRAETVTAVHEAIARIGFVRNLSAANLARGRVYRFAFLLPVAGDAFLSTLETQIAEAASAFAPEGIQIQKRRGIGGDPHQIARMLAELSPEDLDGVAILAPESPQVRDAMARLQDRGVQVVRFLSGQTSDIGADAVGIDNRAAGATAGRLIGRFCAARPGQILVIADTMNARDSVERRQGFDQVITRDFPGLTALPSLETHGDRQRTRAILHNAYANHPDILGAYVLASEARLPLEAIADTRDPAGQVIVAHERTEFTEALLLNGQLDAVIAQNPGHLVRSAIRVMRARCDGRPPIASQEEIRIEILLQDNLCPRPRW</sequence>
<dbReference type="InterPro" id="IPR000843">
    <property type="entry name" value="HTH_LacI"/>
</dbReference>
<evidence type="ECO:0000256" key="3">
    <source>
        <dbReference type="ARBA" id="ARBA00023163"/>
    </source>
</evidence>
<dbReference type="PRINTS" id="PR00036">
    <property type="entry name" value="HTHLACI"/>
</dbReference>
<dbReference type="Gene3D" id="3.40.50.2300">
    <property type="match status" value="2"/>
</dbReference>
<dbReference type="PROSITE" id="PS50932">
    <property type="entry name" value="HTH_LACI_2"/>
    <property type="match status" value="1"/>
</dbReference>
<organism evidence="5 6">
    <name type="scientific">Paracoccus litorisediminis</name>
    <dbReference type="NCBI Taxonomy" id="2006130"/>
    <lineage>
        <taxon>Bacteria</taxon>
        <taxon>Pseudomonadati</taxon>
        <taxon>Pseudomonadota</taxon>
        <taxon>Alphaproteobacteria</taxon>
        <taxon>Rhodobacterales</taxon>
        <taxon>Paracoccaceae</taxon>
        <taxon>Paracoccus</taxon>
    </lineage>
</organism>
<dbReference type="Pfam" id="PF00356">
    <property type="entry name" value="LacI"/>
    <property type="match status" value="1"/>
</dbReference>
<keyword evidence="3" id="KW-0804">Transcription</keyword>
<keyword evidence="2" id="KW-0238">DNA-binding</keyword>
<evidence type="ECO:0000313" key="5">
    <source>
        <dbReference type="EMBL" id="MTH61345.1"/>
    </source>
</evidence>
<dbReference type="EMBL" id="WMIG01000015">
    <property type="protein sequence ID" value="MTH61345.1"/>
    <property type="molecule type" value="Genomic_DNA"/>
</dbReference>
<evidence type="ECO:0000256" key="2">
    <source>
        <dbReference type="ARBA" id="ARBA00023125"/>
    </source>
</evidence>
<dbReference type="Pfam" id="PF13407">
    <property type="entry name" value="Peripla_BP_4"/>
    <property type="match status" value="1"/>
</dbReference>
<evidence type="ECO:0000313" key="6">
    <source>
        <dbReference type="Proteomes" id="UP000449846"/>
    </source>
</evidence>
<dbReference type="CDD" id="cd01392">
    <property type="entry name" value="HTH_LacI"/>
    <property type="match status" value="1"/>
</dbReference>
<evidence type="ECO:0000256" key="1">
    <source>
        <dbReference type="ARBA" id="ARBA00023015"/>
    </source>
</evidence>
<dbReference type="SUPFAM" id="SSF47413">
    <property type="entry name" value="lambda repressor-like DNA-binding domains"/>
    <property type="match status" value="1"/>
</dbReference>